<sequence length="274" mass="30100">MKKILAAFLLSSVLVLSACSEEETIYDEIKDKGVLTVATSGTLIAASYYDDADQLTGFDVEVAREVANRLDLDVAFEIMSVDGMLPAVETGRVDLAANDFSVTENRKEAFTFSEPYKYSYSTMVVRESDYSGIYALEDLEGKINGGGATTISSEIARHFGAEVETYGNASNEAYLRDVSIGRTDVVVNDYYLIKFGVAAFPDFDIMMHPDLKFHPTEQALVMKKDETELEAAVNEALEAMRDDGTLSEIAIEFYGEDASEPTEAEVEIIEGLDI</sequence>
<evidence type="ECO:0000256" key="4">
    <source>
        <dbReference type="ARBA" id="ARBA00023139"/>
    </source>
</evidence>
<feature type="signal peptide" evidence="7">
    <location>
        <begin position="1"/>
        <end position="18"/>
    </location>
</feature>
<evidence type="ECO:0000256" key="2">
    <source>
        <dbReference type="ARBA" id="ARBA00010333"/>
    </source>
</evidence>
<evidence type="ECO:0000256" key="3">
    <source>
        <dbReference type="ARBA" id="ARBA00022729"/>
    </source>
</evidence>
<organism evidence="10 11">
    <name type="scientific">Halolactibacillus halophilus</name>
    <dbReference type="NCBI Taxonomy" id="306540"/>
    <lineage>
        <taxon>Bacteria</taxon>
        <taxon>Bacillati</taxon>
        <taxon>Bacillota</taxon>
        <taxon>Bacilli</taxon>
        <taxon>Bacillales</taxon>
        <taxon>Bacillaceae</taxon>
        <taxon>Halolactibacillus</taxon>
    </lineage>
</organism>
<dbReference type="EMBL" id="FOXC01000007">
    <property type="protein sequence ID" value="SFP15335.1"/>
    <property type="molecule type" value="Genomic_DNA"/>
</dbReference>
<evidence type="ECO:0000259" key="8">
    <source>
        <dbReference type="SMART" id="SM00062"/>
    </source>
</evidence>
<dbReference type="AlphaFoldDB" id="A0A1I5N0A9"/>
<evidence type="ECO:0000313" key="11">
    <source>
        <dbReference type="Proteomes" id="UP000242243"/>
    </source>
</evidence>
<dbReference type="SMART" id="SM00062">
    <property type="entry name" value="PBPb"/>
    <property type="match status" value="1"/>
</dbReference>
<evidence type="ECO:0000256" key="7">
    <source>
        <dbReference type="SAM" id="SignalP"/>
    </source>
</evidence>
<dbReference type="Proteomes" id="UP000242243">
    <property type="component" value="Unassembled WGS sequence"/>
</dbReference>
<dbReference type="PROSITE" id="PS51257">
    <property type="entry name" value="PROKAR_LIPOPROTEIN"/>
    <property type="match status" value="1"/>
</dbReference>
<dbReference type="STRING" id="306540.SAMN05421839_10735"/>
<reference evidence="10 11" key="1">
    <citation type="submission" date="2016-10" db="EMBL/GenBank/DDBJ databases">
        <authorList>
            <person name="de Groot N.N."/>
        </authorList>
    </citation>
    <scope>NUCLEOTIDE SEQUENCE [LARGE SCALE GENOMIC DNA]</scope>
    <source>
        <strain evidence="10 11">DSM 17073</strain>
    </source>
</reference>
<comment type="similarity">
    <text evidence="2 6">Belongs to the bacterial solute-binding protein 3 family.</text>
</comment>
<gene>
    <name evidence="9" type="primary">yckB</name>
    <name evidence="9" type="ORF">HHA03_06340</name>
    <name evidence="10" type="ORF">SAMN05421839_10735</name>
</gene>
<dbReference type="InterPro" id="IPR001638">
    <property type="entry name" value="Solute-binding_3/MltF_N"/>
</dbReference>
<feature type="domain" description="Solute-binding protein family 3/N-terminal" evidence="8">
    <location>
        <begin position="34"/>
        <end position="257"/>
    </location>
</feature>
<evidence type="ECO:0000313" key="10">
    <source>
        <dbReference type="EMBL" id="SFP15335.1"/>
    </source>
</evidence>
<keyword evidence="5" id="KW-0449">Lipoprotein</keyword>
<dbReference type="PANTHER" id="PTHR35936">
    <property type="entry name" value="MEMBRANE-BOUND LYTIC MUREIN TRANSGLYCOSYLASE F"/>
    <property type="match status" value="1"/>
</dbReference>
<dbReference type="SUPFAM" id="SSF53850">
    <property type="entry name" value="Periplasmic binding protein-like II"/>
    <property type="match status" value="1"/>
</dbReference>
<dbReference type="EMBL" id="BJWI01000005">
    <property type="protein sequence ID" value="GEM01102.1"/>
    <property type="molecule type" value="Genomic_DNA"/>
</dbReference>
<proteinExistence type="inferred from homology"/>
<dbReference type="PANTHER" id="PTHR35936:SF34">
    <property type="entry name" value="ABC TRANSPORTER EXTRACELLULAR-BINDING PROTEIN YCKB-RELATED"/>
    <property type="match status" value="1"/>
</dbReference>
<dbReference type="GO" id="GO:0030313">
    <property type="term" value="C:cell envelope"/>
    <property type="evidence" value="ECO:0007669"/>
    <property type="project" value="UniProtKB-SubCell"/>
</dbReference>
<keyword evidence="4" id="KW-0564">Palmitate</keyword>
<comment type="subcellular location">
    <subcellularLocation>
        <location evidence="1">Cell envelope</location>
    </subcellularLocation>
</comment>
<name>A0A1I5N0A9_9BACI</name>
<accession>A0A1I5N0A9</accession>
<evidence type="ECO:0000313" key="12">
    <source>
        <dbReference type="Proteomes" id="UP000321547"/>
    </source>
</evidence>
<feature type="chain" id="PRO_5038858302" evidence="7">
    <location>
        <begin position="19"/>
        <end position="274"/>
    </location>
</feature>
<dbReference type="Gene3D" id="3.40.190.10">
    <property type="entry name" value="Periplasmic binding protein-like II"/>
    <property type="match status" value="2"/>
</dbReference>
<keyword evidence="3 7" id="KW-0732">Signal</keyword>
<dbReference type="PROSITE" id="PS01039">
    <property type="entry name" value="SBP_BACTERIAL_3"/>
    <property type="match status" value="1"/>
</dbReference>
<evidence type="ECO:0000256" key="6">
    <source>
        <dbReference type="RuleBase" id="RU003744"/>
    </source>
</evidence>
<dbReference type="Pfam" id="PF00497">
    <property type="entry name" value="SBP_bac_3"/>
    <property type="match status" value="1"/>
</dbReference>
<evidence type="ECO:0000256" key="1">
    <source>
        <dbReference type="ARBA" id="ARBA00004196"/>
    </source>
</evidence>
<dbReference type="InterPro" id="IPR018313">
    <property type="entry name" value="SBP_3_CS"/>
</dbReference>
<keyword evidence="12" id="KW-1185">Reference proteome</keyword>
<reference evidence="9 12" key="2">
    <citation type="submission" date="2019-07" db="EMBL/GenBank/DDBJ databases">
        <title>Whole genome shotgun sequence of Halolactibacillus halophilus NBRC 100868.</title>
        <authorList>
            <person name="Hosoyama A."/>
            <person name="Uohara A."/>
            <person name="Ohji S."/>
            <person name="Ichikawa N."/>
        </authorList>
    </citation>
    <scope>NUCLEOTIDE SEQUENCE [LARGE SCALE GENOMIC DNA]</scope>
    <source>
        <strain evidence="9 12">NBRC 100868</strain>
    </source>
</reference>
<evidence type="ECO:0000256" key="5">
    <source>
        <dbReference type="ARBA" id="ARBA00023288"/>
    </source>
</evidence>
<protein>
    <submittedName>
        <fullName evidence="9">ABC transporter extracellular-binding protein YckB</fullName>
    </submittedName>
    <submittedName>
        <fullName evidence="10">Cystine transport system substrate-binding protein</fullName>
    </submittedName>
</protein>
<dbReference type="Proteomes" id="UP000321547">
    <property type="component" value="Unassembled WGS sequence"/>
</dbReference>
<evidence type="ECO:0000313" key="9">
    <source>
        <dbReference type="EMBL" id="GEM01102.1"/>
    </source>
</evidence>